<feature type="region of interest" description="Disordered" evidence="3">
    <location>
        <begin position="125"/>
        <end position="241"/>
    </location>
</feature>
<dbReference type="OrthoDB" id="2341546at2759"/>
<dbReference type="AlphaFoldDB" id="A0A5N6L0B5"/>
<feature type="compositionally biased region" description="Acidic residues" evidence="3">
    <location>
        <begin position="288"/>
        <end position="303"/>
    </location>
</feature>
<dbReference type="PROSITE" id="PS50002">
    <property type="entry name" value="SH3"/>
    <property type="match status" value="1"/>
</dbReference>
<proteinExistence type="predicted"/>
<dbReference type="Pfam" id="PF00018">
    <property type="entry name" value="SH3_1"/>
    <property type="match status" value="1"/>
</dbReference>
<accession>A0A5N6L0B5</accession>
<sequence length="421" mass="46104">MELRGPDSEAPSTASDDKTSDSYAVPAADSRSRRNTQSKPAQAILPDRSPPLNLNLSNLPPINTSPHVRRTSSQRVPSWSSKRISTLSTTSQHRSRPQSTVFPAFHSSLDYSLVRDFAYPITHPMHYGPPPDDPSGMSTPASEYQRRLSDPPPTTSWTASRVTWATQEPSSADAAFGIGPQLPSTSYRDGPPYSEDDDLHSPIVTSSRHKKTKSSYADYDYPRSRGESGTSQGRRTSYAGMSSDGSQLFYVDHIGEGMADGPGGEYITYPPDNYAWERQEAHGYVPSDENDDISSPEEPDEGAEDSRYSRDYSFTIASPDEEMHGKAVALFDFARENENELPLVEGQVLWVSYRHGQGWLVAQDPRSGESGLVPEEYVRLLTRSATIPNSSPGKPDKHSDSANGGALSAIVRGKDKASISK</sequence>
<dbReference type="Proteomes" id="UP000327013">
    <property type="component" value="Unassembled WGS sequence"/>
</dbReference>
<dbReference type="InterPro" id="IPR001452">
    <property type="entry name" value="SH3_domain"/>
</dbReference>
<comment type="caution">
    <text evidence="5">The sequence shown here is derived from an EMBL/GenBank/DDBJ whole genome shotgun (WGS) entry which is preliminary data.</text>
</comment>
<evidence type="ECO:0000259" key="4">
    <source>
        <dbReference type="PROSITE" id="PS50002"/>
    </source>
</evidence>
<dbReference type="Gene3D" id="2.30.30.40">
    <property type="entry name" value="SH3 Domains"/>
    <property type="match status" value="1"/>
</dbReference>
<dbReference type="SMART" id="SM00326">
    <property type="entry name" value="SH3"/>
    <property type="match status" value="1"/>
</dbReference>
<dbReference type="SUPFAM" id="SSF50044">
    <property type="entry name" value="SH3-domain"/>
    <property type="match status" value="1"/>
</dbReference>
<organism evidence="5 6">
    <name type="scientific">Carpinus fangiana</name>
    <dbReference type="NCBI Taxonomy" id="176857"/>
    <lineage>
        <taxon>Eukaryota</taxon>
        <taxon>Viridiplantae</taxon>
        <taxon>Streptophyta</taxon>
        <taxon>Embryophyta</taxon>
        <taxon>Tracheophyta</taxon>
        <taxon>Spermatophyta</taxon>
        <taxon>Magnoliopsida</taxon>
        <taxon>eudicotyledons</taxon>
        <taxon>Gunneridae</taxon>
        <taxon>Pentapetalae</taxon>
        <taxon>rosids</taxon>
        <taxon>fabids</taxon>
        <taxon>Fagales</taxon>
        <taxon>Betulaceae</taxon>
        <taxon>Carpinus</taxon>
    </lineage>
</organism>
<feature type="region of interest" description="Disordered" evidence="3">
    <location>
        <begin position="285"/>
        <end position="309"/>
    </location>
</feature>
<name>A0A5N6L0B5_9ROSI</name>
<keyword evidence="6" id="KW-1185">Reference proteome</keyword>
<gene>
    <name evidence="5" type="ORF">FH972_024353</name>
</gene>
<reference evidence="5 6" key="1">
    <citation type="submission" date="2019-06" db="EMBL/GenBank/DDBJ databases">
        <title>A chromosomal-level reference genome of Carpinus fangiana (Coryloideae, Betulaceae).</title>
        <authorList>
            <person name="Yang X."/>
            <person name="Wang Z."/>
            <person name="Zhang L."/>
            <person name="Hao G."/>
            <person name="Liu J."/>
            <person name="Yang Y."/>
        </authorList>
    </citation>
    <scope>NUCLEOTIDE SEQUENCE [LARGE SCALE GENOMIC DNA]</scope>
    <source>
        <strain evidence="5">Cfa_2016G</strain>
        <tissue evidence="5">Leaf</tissue>
    </source>
</reference>
<evidence type="ECO:0000256" key="2">
    <source>
        <dbReference type="PROSITE-ProRule" id="PRU00192"/>
    </source>
</evidence>
<evidence type="ECO:0000313" key="5">
    <source>
        <dbReference type="EMBL" id="KAB8360614.1"/>
    </source>
</evidence>
<feature type="compositionally biased region" description="Polar residues" evidence="3">
    <location>
        <begin position="73"/>
        <end position="99"/>
    </location>
</feature>
<feature type="compositionally biased region" description="Polar residues" evidence="3">
    <location>
        <begin position="155"/>
        <end position="170"/>
    </location>
</feature>
<evidence type="ECO:0000256" key="3">
    <source>
        <dbReference type="SAM" id="MobiDB-lite"/>
    </source>
</evidence>
<feature type="domain" description="SH3" evidence="4">
    <location>
        <begin position="322"/>
        <end position="383"/>
    </location>
</feature>
<evidence type="ECO:0000313" key="6">
    <source>
        <dbReference type="Proteomes" id="UP000327013"/>
    </source>
</evidence>
<keyword evidence="1 2" id="KW-0728">SH3 domain</keyword>
<evidence type="ECO:0000256" key="1">
    <source>
        <dbReference type="ARBA" id="ARBA00022443"/>
    </source>
</evidence>
<feature type="compositionally biased region" description="Polar residues" evidence="3">
    <location>
        <begin position="227"/>
        <end position="241"/>
    </location>
</feature>
<protein>
    <recommendedName>
        <fullName evidence="4">SH3 domain-containing protein</fullName>
    </recommendedName>
</protein>
<feature type="compositionally biased region" description="Basic and acidic residues" evidence="3">
    <location>
        <begin position="412"/>
        <end position="421"/>
    </location>
</feature>
<feature type="compositionally biased region" description="Low complexity" evidence="3">
    <location>
        <begin position="50"/>
        <end position="66"/>
    </location>
</feature>
<dbReference type="InterPro" id="IPR036028">
    <property type="entry name" value="SH3-like_dom_sf"/>
</dbReference>
<feature type="region of interest" description="Disordered" evidence="3">
    <location>
        <begin position="1"/>
        <end position="99"/>
    </location>
</feature>
<dbReference type="EMBL" id="VIBQ01000017">
    <property type="protein sequence ID" value="KAB8360614.1"/>
    <property type="molecule type" value="Genomic_DNA"/>
</dbReference>
<feature type="region of interest" description="Disordered" evidence="3">
    <location>
        <begin position="384"/>
        <end position="421"/>
    </location>
</feature>